<dbReference type="InterPro" id="IPR037066">
    <property type="entry name" value="Plug_dom_sf"/>
</dbReference>
<dbReference type="GO" id="GO:0015344">
    <property type="term" value="F:siderophore uptake transmembrane transporter activity"/>
    <property type="evidence" value="ECO:0007669"/>
    <property type="project" value="TreeGrafter"/>
</dbReference>
<comment type="similarity">
    <text evidence="2 10 11">Belongs to the TonB-dependent receptor family.</text>
</comment>
<evidence type="ECO:0000256" key="2">
    <source>
        <dbReference type="ARBA" id="ARBA00009810"/>
    </source>
</evidence>
<dbReference type="Gene3D" id="2.170.130.10">
    <property type="entry name" value="TonB-dependent receptor, plug domain"/>
    <property type="match status" value="1"/>
</dbReference>
<feature type="chain" id="PRO_5020316421" evidence="12">
    <location>
        <begin position="29"/>
        <end position="715"/>
    </location>
</feature>
<evidence type="ECO:0000256" key="4">
    <source>
        <dbReference type="ARBA" id="ARBA00022452"/>
    </source>
</evidence>
<dbReference type="PANTHER" id="PTHR30069">
    <property type="entry name" value="TONB-DEPENDENT OUTER MEMBRANE RECEPTOR"/>
    <property type="match status" value="1"/>
</dbReference>
<dbReference type="PROSITE" id="PS52016">
    <property type="entry name" value="TONB_DEPENDENT_REC_3"/>
    <property type="match status" value="1"/>
</dbReference>
<name>A0A4P6KT59_9BURK</name>
<keyword evidence="3 10" id="KW-0813">Transport</keyword>
<dbReference type="KEGG" id="plue:EWM63_00750"/>
<protein>
    <submittedName>
        <fullName evidence="15">TonB-dependent receptor</fullName>
    </submittedName>
</protein>
<proteinExistence type="inferred from homology"/>
<accession>A0A4P6KT59</accession>
<dbReference type="Pfam" id="PF00593">
    <property type="entry name" value="TonB_dep_Rec_b-barrel"/>
    <property type="match status" value="1"/>
</dbReference>
<evidence type="ECO:0000259" key="13">
    <source>
        <dbReference type="Pfam" id="PF00593"/>
    </source>
</evidence>
<comment type="subcellular location">
    <subcellularLocation>
        <location evidence="1 10">Cell outer membrane</location>
        <topology evidence="1 10">Multi-pass membrane protein</topology>
    </subcellularLocation>
</comment>
<dbReference type="SUPFAM" id="SSF56935">
    <property type="entry name" value="Porins"/>
    <property type="match status" value="1"/>
</dbReference>
<dbReference type="EMBL" id="CP035913">
    <property type="protein sequence ID" value="QBE61705.1"/>
    <property type="molecule type" value="Genomic_DNA"/>
</dbReference>
<dbReference type="CDD" id="cd01347">
    <property type="entry name" value="ligand_gated_channel"/>
    <property type="match status" value="1"/>
</dbReference>
<evidence type="ECO:0000256" key="10">
    <source>
        <dbReference type="PROSITE-ProRule" id="PRU01360"/>
    </source>
</evidence>
<dbReference type="AlphaFoldDB" id="A0A4P6KT59"/>
<organism evidence="15 16">
    <name type="scientific">Pseudoduganella lutea</name>
    <dbReference type="NCBI Taxonomy" id="321985"/>
    <lineage>
        <taxon>Bacteria</taxon>
        <taxon>Pseudomonadati</taxon>
        <taxon>Pseudomonadota</taxon>
        <taxon>Betaproteobacteria</taxon>
        <taxon>Burkholderiales</taxon>
        <taxon>Oxalobacteraceae</taxon>
        <taxon>Telluria group</taxon>
        <taxon>Pseudoduganella</taxon>
    </lineage>
</organism>
<keyword evidence="12" id="KW-0732">Signal</keyword>
<evidence type="ECO:0000313" key="16">
    <source>
        <dbReference type="Proteomes" id="UP000290637"/>
    </source>
</evidence>
<evidence type="ECO:0000256" key="8">
    <source>
        <dbReference type="ARBA" id="ARBA00023170"/>
    </source>
</evidence>
<dbReference type="InterPro" id="IPR012910">
    <property type="entry name" value="Plug_dom"/>
</dbReference>
<keyword evidence="5 10" id="KW-0812">Transmembrane</keyword>
<feature type="domain" description="TonB-dependent receptor plug" evidence="14">
    <location>
        <begin position="49"/>
        <end position="152"/>
    </location>
</feature>
<feature type="domain" description="TonB-dependent receptor-like beta-barrel" evidence="13">
    <location>
        <begin position="214"/>
        <end position="679"/>
    </location>
</feature>
<evidence type="ECO:0000313" key="15">
    <source>
        <dbReference type="EMBL" id="QBE61705.1"/>
    </source>
</evidence>
<evidence type="ECO:0000256" key="5">
    <source>
        <dbReference type="ARBA" id="ARBA00022692"/>
    </source>
</evidence>
<evidence type="ECO:0000256" key="11">
    <source>
        <dbReference type="RuleBase" id="RU003357"/>
    </source>
</evidence>
<keyword evidence="7 10" id="KW-0472">Membrane</keyword>
<dbReference type="InterPro" id="IPR039426">
    <property type="entry name" value="TonB-dep_rcpt-like"/>
</dbReference>
<evidence type="ECO:0000256" key="6">
    <source>
        <dbReference type="ARBA" id="ARBA00023077"/>
    </source>
</evidence>
<evidence type="ECO:0000256" key="7">
    <source>
        <dbReference type="ARBA" id="ARBA00023136"/>
    </source>
</evidence>
<dbReference type="Gene3D" id="2.40.170.20">
    <property type="entry name" value="TonB-dependent receptor, beta-barrel domain"/>
    <property type="match status" value="1"/>
</dbReference>
<feature type="signal peptide" evidence="12">
    <location>
        <begin position="1"/>
        <end position="28"/>
    </location>
</feature>
<reference evidence="15 16" key="1">
    <citation type="submission" date="2019-02" db="EMBL/GenBank/DDBJ databases">
        <title>Draft Genome Sequences of Six Type Strains of the Genus Massilia.</title>
        <authorList>
            <person name="Miess H."/>
            <person name="Frediansyhah A."/>
            <person name="Gross H."/>
        </authorList>
    </citation>
    <scope>NUCLEOTIDE SEQUENCE [LARGE SCALE GENOMIC DNA]</scope>
    <source>
        <strain evidence="15 16">DSM 17473</strain>
    </source>
</reference>
<dbReference type="GO" id="GO:0009279">
    <property type="term" value="C:cell outer membrane"/>
    <property type="evidence" value="ECO:0007669"/>
    <property type="project" value="UniProtKB-SubCell"/>
</dbReference>
<evidence type="ECO:0000256" key="3">
    <source>
        <dbReference type="ARBA" id="ARBA00022448"/>
    </source>
</evidence>
<dbReference type="RefSeq" id="WP_130184842.1">
    <property type="nucleotide sequence ID" value="NZ_CP035913.1"/>
</dbReference>
<dbReference type="Proteomes" id="UP000290637">
    <property type="component" value="Chromosome"/>
</dbReference>
<keyword evidence="8 15" id="KW-0675">Receptor</keyword>
<sequence length="715" mass="77209">MPSSSLPRHGGAQLAAVLAVLVSQGAFAQADPEAATVVVSATRSNLTADDAPQTVLVIGKEDIARQLAISGNSSDVLASLLPSFAPSRGKMTGSAETLRGRTPLILVDGVPQSNPLRPTGREAHTIDYALVERIEVIQGANAVNGLGATGGTINIVTRRPGKDTLSQSLDVQATLPTTDIGSSIGNNTMNYKAAYRLEGRGDAFDYLFALSYEDQGLHLDGQGRPLGTDNTQGDLMDSRSYDVLAKLGYDIDADQRLQLSVNRYRLKSKAGYLAVAGDRARGIPTVSVEGNPPGTPPWNDVWTTALTYRHASLAGMELSAMVFNQEFEGLFGADNSATFQDPLIAPAGTLYDQSRIVASKYGSKVGLTKSDLLDGRLKLTGGFDTLYDKGEQDLYGTGRNYVPPSAFRNLSLFLQGEAQVTDALALHAGIRRERSDVRIDSYTTLASFRRVAVEGGKLDFNETLKNAGLVFKPLQPVSLFASYSEGFGMPDIGRVLRSINTPGVSVARMRDLQPILTRSAEAGVRIREGAWDLDASWFRSRSDLGARVATVNGAFVMAREKTRIDGFDAAAGYRFGKAHRARIAYARTNGRYDSDADGTLDARLDGLNVAPDRVIASWTADWNGRLSSFVQAQHAFSDTFDDPAMNFGGYTLVDASANWKLREGGKVPHGELRFAVSNVFDRMYITYFSQSALVEPKRYFAGRGRTVSLGYALRF</sequence>
<dbReference type="OrthoDB" id="8670144at2"/>
<keyword evidence="4 10" id="KW-1134">Transmembrane beta strand</keyword>
<dbReference type="Pfam" id="PF07715">
    <property type="entry name" value="Plug"/>
    <property type="match status" value="1"/>
</dbReference>
<dbReference type="PANTHER" id="PTHR30069:SF42">
    <property type="entry name" value="FERRIC AEROBACTIN RECEPTOR"/>
    <property type="match status" value="1"/>
</dbReference>
<keyword evidence="9 10" id="KW-0998">Cell outer membrane</keyword>
<dbReference type="InterPro" id="IPR000531">
    <property type="entry name" value="Beta-barrel_TonB"/>
</dbReference>
<dbReference type="GO" id="GO:0044718">
    <property type="term" value="P:siderophore transmembrane transport"/>
    <property type="evidence" value="ECO:0007669"/>
    <property type="project" value="TreeGrafter"/>
</dbReference>
<dbReference type="InterPro" id="IPR036942">
    <property type="entry name" value="Beta-barrel_TonB_sf"/>
</dbReference>
<evidence type="ECO:0000256" key="9">
    <source>
        <dbReference type="ARBA" id="ARBA00023237"/>
    </source>
</evidence>
<keyword evidence="16" id="KW-1185">Reference proteome</keyword>
<keyword evidence="6 11" id="KW-0798">TonB box</keyword>
<evidence type="ECO:0000256" key="12">
    <source>
        <dbReference type="SAM" id="SignalP"/>
    </source>
</evidence>
<evidence type="ECO:0000259" key="14">
    <source>
        <dbReference type="Pfam" id="PF07715"/>
    </source>
</evidence>
<gene>
    <name evidence="15" type="ORF">EWM63_00750</name>
</gene>
<evidence type="ECO:0000256" key="1">
    <source>
        <dbReference type="ARBA" id="ARBA00004571"/>
    </source>
</evidence>